<dbReference type="STRING" id="67767.A0A0J7KKH0"/>
<dbReference type="Proteomes" id="UP000036403">
    <property type="component" value="Unassembled WGS sequence"/>
</dbReference>
<accession>A0A0J7KKH0</accession>
<dbReference type="EMBL" id="LBMM01006309">
    <property type="protein sequence ID" value="KMQ90716.1"/>
    <property type="molecule type" value="Genomic_DNA"/>
</dbReference>
<dbReference type="AlphaFoldDB" id="A0A0J7KKH0"/>
<proteinExistence type="predicted"/>
<dbReference type="PaxDb" id="67767-A0A0J7KKH0"/>
<evidence type="ECO:0000313" key="1">
    <source>
        <dbReference type="EMBL" id="KMQ90716.1"/>
    </source>
</evidence>
<organism evidence="1 2">
    <name type="scientific">Lasius niger</name>
    <name type="common">Black garden ant</name>
    <dbReference type="NCBI Taxonomy" id="67767"/>
    <lineage>
        <taxon>Eukaryota</taxon>
        <taxon>Metazoa</taxon>
        <taxon>Ecdysozoa</taxon>
        <taxon>Arthropoda</taxon>
        <taxon>Hexapoda</taxon>
        <taxon>Insecta</taxon>
        <taxon>Pterygota</taxon>
        <taxon>Neoptera</taxon>
        <taxon>Endopterygota</taxon>
        <taxon>Hymenoptera</taxon>
        <taxon>Apocrita</taxon>
        <taxon>Aculeata</taxon>
        <taxon>Formicoidea</taxon>
        <taxon>Formicidae</taxon>
        <taxon>Formicinae</taxon>
        <taxon>Lasius</taxon>
        <taxon>Lasius</taxon>
    </lineage>
</organism>
<comment type="caution">
    <text evidence="1">The sequence shown here is derived from an EMBL/GenBank/DDBJ whole genome shotgun (WGS) entry which is preliminary data.</text>
</comment>
<reference evidence="1 2" key="1">
    <citation type="submission" date="2015-04" db="EMBL/GenBank/DDBJ databases">
        <title>Lasius niger genome sequencing.</title>
        <authorList>
            <person name="Konorov E.A."/>
            <person name="Nikitin M.A."/>
            <person name="Kirill M.V."/>
            <person name="Chang P."/>
        </authorList>
    </citation>
    <scope>NUCLEOTIDE SEQUENCE [LARGE SCALE GENOMIC DNA]</scope>
    <source>
        <tissue evidence="1">Whole</tissue>
    </source>
</reference>
<sequence length="349" mass="40357">MDLEMTRDKYEKLRMYNEDLHGDKLYPSYKDIREAKGKCYPKDIIVTENGASVKLQSLLDHTVHRIFLTLDKETLHALNTTELVLYGKWGINGASSQQTTRQQWSEQKIISMNNRLNDNDDNGASDDNDAYDEENLSDRAVFIISFVPIHLVANNVIVWLNERPSSTRYCRLIKFEFVKESAINTLNEYQFYDEEVGKLDTTHITIEDRIYQVMYNLKYTMIDGKTCNVLTGQKSLSSCNVCKVNPSKMNNLSFIRSLPCDEGSYKFGLSTLHCWIRFMECLLHIAYNLDFKKSYAMKDNKILKQKRKQMIQKSLKSKLSITVDVVKQGYGTTNTGNVARVVFSHILKL</sequence>
<dbReference type="OrthoDB" id="7615752at2759"/>
<name>A0A0J7KKH0_LASNI</name>
<protein>
    <submittedName>
        <fullName evidence="1">Dna-mediated transposase</fullName>
    </submittedName>
</protein>
<gene>
    <name evidence="1" type="ORF">RF55_9498</name>
</gene>
<keyword evidence="2" id="KW-1185">Reference proteome</keyword>
<evidence type="ECO:0000313" key="2">
    <source>
        <dbReference type="Proteomes" id="UP000036403"/>
    </source>
</evidence>